<protein>
    <submittedName>
        <fullName evidence="7">Transcription initiation factor IIB</fullName>
    </submittedName>
</protein>
<organism evidence="7 8">
    <name type="scientific">Marine Group I thaumarchaeote</name>
    <dbReference type="NCBI Taxonomy" id="2511932"/>
    <lineage>
        <taxon>Archaea</taxon>
        <taxon>Nitrososphaerota</taxon>
        <taxon>Marine Group I</taxon>
    </lineage>
</organism>
<dbReference type="GO" id="GO:0008270">
    <property type="term" value="F:zinc ion binding"/>
    <property type="evidence" value="ECO:0007669"/>
    <property type="project" value="UniProtKB-KW"/>
</dbReference>
<evidence type="ECO:0000256" key="2">
    <source>
        <dbReference type="ARBA" id="ARBA00022737"/>
    </source>
</evidence>
<name>A0A7K4NS25_9ARCH</name>
<dbReference type="InterPro" id="IPR013150">
    <property type="entry name" value="TFIIB_cyclin"/>
</dbReference>
<dbReference type="SMART" id="SM00385">
    <property type="entry name" value="CYCLIN"/>
    <property type="match status" value="2"/>
</dbReference>
<dbReference type="InterPro" id="IPR000812">
    <property type="entry name" value="TFIIB"/>
</dbReference>
<dbReference type="PANTHER" id="PTHR11618:SF13">
    <property type="entry name" value="TRANSCRIPTION INITIATION FACTOR IIB"/>
    <property type="match status" value="1"/>
</dbReference>
<dbReference type="Gene3D" id="1.10.472.10">
    <property type="entry name" value="Cyclin-like"/>
    <property type="match status" value="1"/>
</dbReference>
<keyword evidence="2" id="KW-0677">Repeat</keyword>
<evidence type="ECO:0000259" key="6">
    <source>
        <dbReference type="PROSITE" id="PS51134"/>
    </source>
</evidence>
<dbReference type="Gene3D" id="1.10.472.170">
    <property type="match status" value="1"/>
</dbReference>
<dbReference type="AlphaFoldDB" id="A0A7K4NS25"/>
<dbReference type="InterPro" id="IPR013763">
    <property type="entry name" value="Cyclin-like_dom"/>
</dbReference>
<keyword evidence="3" id="KW-0805">Transcription regulation</keyword>
<comment type="similarity">
    <text evidence="1">Belongs to the TFIIB family.</text>
</comment>
<accession>A0A7K4NS25</accession>
<evidence type="ECO:0000256" key="4">
    <source>
        <dbReference type="ARBA" id="ARBA00023163"/>
    </source>
</evidence>
<sequence length="304" mass="33720">MTQNDNLVQKCASCGTRNFVTDNETGEIFCKRCGYVIPEQDNEINSIPYNVEECKTGSPTSLAKHDMGLSTVIGSTKTDATGKPLSTSMKNHVKKLKLHDGRSLGNSSDRSLKIAFNFLWRLKDKLTLSNIVVDDAAYIYRKVVEKNLVRGRSVTGMMSAATYAACRKNGIPRNLKDFAQVGNVKRKDVARCYRILLRELDLRMPVTDSIQCIPRIASGIGILEKTKQAAIKILKIVYENGMAAGKDPMGLAAAALYYACLENGENVTQRVISKSSNVTEVTIRNQYHGLKKMHIKKHSEGKQK</sequence>
<dbReference type="InterPro" id="IPR036915">
    <property type="entry name" value="Cyclin-like_sf"/>
</dbReference>
<dbReference type="GO" id="GO:0003743">
    <property type="term" value="F:translation initiation factor activity"/>
    <property type="evidence" value="ECO:0007669"/>
    <property type="project" value="UniProtKB-KW"/>
</dbReference>
<keyword evidence="7" id="KW-0648">Protein biosynthesis</keyword>
<evidence type="ECO:0000256" key="1">
    <source>
        <dbReference type="ARBA" id="ARBA00010857"/>
    </source>
</evidence>
<keyword evidence="7" id="KW-0396">Initiation factor</keyword>
<dbReference type="InterPro" id="IPR013137">
    <property type="entry name" value="Znf_TFIIB"/>
</dbReference>
<dbReference type="GO" id="GO:0070897">
    <property type="term" value="P:transcription preinitiation complex assembly"/>
    <property type="evidence" value="ECO:0007669"/>
    <property type="project" value="InterPro"/>
</dbReference>
<evidence type="ECO:0000313" key="7">
    <source>
        <dbReference type="EMBL" id="NWK05208.1"/>
    </source>
</evidence>
<dbReference type="SUPFAM" id="SSF47954">
    <property type="entry name" value="Cyclin-like"/>
    <property type="match status" value="2"/>
</dbReference>
<gene>
    <name evidence="7" type="primary">tfb</name>
    <name evidence="7" type="ORF">HX833_03845</name>
</gene>
<dbReference type="Pfam" id="PF00382">
    <property type="entry name" value="TFIIB"/>
    <property type="match status" value="2"/>
</dbReference>
<keyword evidence="4" id="KW-0804">Transcription</keyword>
<dbReference type="SUPFAM" id="SSF57783">
    <property type="entry name" value="Zinc beta-ribbon"/>
    <property type="match status" value="1"/>
</dbReference>
<evidence type="ECO:0000256" key="3">
    <source>
        <dbReference type="ARBA" id="ARBA00023015"/>
    </source>
</evidence>
<reference evidence="7 8" key="1">
    <citation type="journal article" date="2019" name="Environ. Microbiol.">
        <title>Genomics insights into ecotype formation of ammonia-oxidizing archaea in the deep ocean.</title>
        <authorList>
            <person name="Wang Y."/>
            <person name="Huang J.M."/>
            <person name="Cui G.J."/>
            <person name="Nunoura T."/>
            <person name="Takaki Y."/>
            <person name="Li W.L."/>
            <person name="Li J."/>
            <person name="Gao Z.M."/>
            <person name="Takai K."/>
            <person name="Zhang A.Q."/>
            <person name="Stepanauskas R."/>
        </authorList>
    </citation>
    <scope>NUCLEOTIDE SEQUENCE [LARGE SCALE GENOMIC DNA]</scope>
    <source>
        <strain evidence="7 8">F20</strain>
    </source>
</reference>
<dbReference type="GO" id="GO:0097550">
    <property type="term" value="C:transcription preinitiation complex"/>
    <property type="evidence" value="ECO:0007669"/>
    <property type="project" value="TreeGrafter"/>
</dbReference>
<proteinExistence type="inferred from homology"/>
<keyword evidence="5" id="KW-0863">Zinc-finger</keyword>
<dbReference type="GO" id="GO:0017025">
    <property type="term" value="F:TBP-class protein binding"/>
    <property type="evidence" value="ECO:0007669"/>
    <property type="project" value="InterPro"/>
</dbReference>
<dbReference type="EMBL" id="JACASX010000004">
    <property type="protein sequence ID" value="NWK05208.1"/>
    <property type="molecule type" value="Genomic_DNA"/>
</dbReference>
<dbReference type="PROSITE" id="PS51134">
    <property type="entry name" value="ZF_TFIIB"/>
    <property type="match status" value="1"/>
</dbReference>
<evidence type="ECO:0000256" key="5">
    <source>
        <dbReference type="PROSITE-ProRule" id="PRU00469"/>
    </source>
</evidence>
<dbReference type="Proteomes" id="UP000526196">
    <property type="component" value="Unassembled WGS sequence"/>
</dbReference>
<dbReference type="Pfam" id="PF08271">
    <property type="entry name" value="Zn_Ribbon_TF"/>
    <property type="match status" value="1"/>
</dbReference>
<keyword evidence="5" id="KW-0479">Metal-binding</keyword>
<comment type="caution">
    <text evidence="7">The sequence shown here is derived from an EMBL/GenBank/DDBJ whole genome shotgun (WGS) entry which is preliminary data.</text>
</comment>
<keyword evidence="5" id="KW-0862">Zinc</keyword>
<dbReference type="PANTHER" id="PTHR11618">
    <property type="entry name" value="TRANSCRIPTION INITIATION FACTOR IIB-RELATED"/>
    <property type="match status" value="1"/>
</dbReference>
<feature type="domain" description="TFIIB-type" evidence="6">
    <location>
        <begin position="7"/>
        <end position="38"/>
    </location>
</feature>
<evidence type="ECO:0000313" key="8">
    <source>
        <dbReference type="Proteomes" id="UP000526196"/>
    </source>
</evidence>
<dbReference type="PRINTS" id="PR00685">
    <property type="entry name" value="TIFACTORIIB"/>
</dbReference>